<proteinExistence type="predicted"/>
<feature type="region of interest" description="Disordered" evidence="1">
    <location>
        <begin position="122"/>
        <end position="148"/>
    </location>
</feature>
<dbReference type="AlphaFoldDB" id="A0AA88GKX0"/>
<evidence type="ECO:0000313" key="2">
    <source>
        <dbReference type="EMBL" id="KAG2382861.1"/>
    </source>
</evidence>
<name>A0AA88GKX0_NAELO</name>
<comment type="caution">
    <text evidence="2">The sequence shown here is derived from an EMBL/GenBank/DDBJ whole genome shotgun (WGS) entry which is preliminary data.</text>
</comment>
<reference evidence="2 3" key="1">
    <citation type="journal article" date="2018" name="BMC Genomics">
        <title>The genome of Naegleria lovaniensis, the basis for a comparative approach to unravel pathogenicity factors of the human pathogenic amoeba N. fowleri.</title>
        <authorList>
            <person name="Liechti N."/>
            <person name="Schurch N."/>
            <person name="Bruggmann R."/>
            <person name="Wittwer M."/>
        </authorList>
    </citation>
    <scope>NUCLEOTIDE SEQUENCE [LARGE SCALE GENOMIC DNA]</scope>
    <source>
        <strain evidence="2 3">ATCC 30569</strain>
    </source>
</reference>
<dbReference type="GeneID" id="68097283"/>
<evidence type="ECO:0000313" key="3">
    <source>
        <dbReference type="Proteomes" id="UP000816034"/>
    </source>
</evidence>
<dbReference type="EMBL" id="PYSW02000022">
    <property type="protein sequence ID" value="KAG2382861.1"/>
    <property type="molecule type" value="Genomic_DNA"/>
</dbReference>
<gene>
    <name evidence="2" type="ORF">C9374_004828</name>
</gene>
<keyword evidence="3" id="KW-1185">Reference proteome</keyword>
<dbReference type="Proteomes" id="UP000816034">
    <property type="component" value="Unassembled WGS sequence"/>
</dbReference>
<evidence type="ECO:0000256" key="1">
    <source>
        <dbReference type="SAM" id="MobiDB-lite"/>
    </source>
</evidence>
<evidence type="ECO:0008006" key="4">
    <source>
        <dbReference type="Google" id="ProtNLM"/>
    </source>
</evidence>
<accession>A0AA88GKX0</accession>
<sequence length="747" mass="87763">MIDQLPDELLFSIMLYCEDLKTVSEMLLLNKRCLSMARYEALWRMRFAFFLKKEVWQEEAKLSHDLYKLQISKQKGQIRKLNEKIKTHVKEAESMYLREKHLCEVGAVLKEDEEDVLHLNHHPQLPANTLSEDKQKDDVTSSTVERGQQSQKLTANSIIEKTGGVVDFYIGYRFYTIAKKEVTGRATSKLHQEFSETYCSALKNFGLGQHGNQTLLVMNPDTNPLIIKWKKVVAFSQENFIADSNDHRDMEYHLQRKASPFLIASFFEDYYHIMKHVDKYFAGLNAPNERDQFQELNSKLVNPIIELTSTSKFQYPVNIFRLLEEGAFKLSDYTLNESLMHELKLELQRDDNSKKFKTVSIKDLDIINFLLPQFTALLHMSYDVSEIERILRFWIQEFPSLMSHVKSQPPYSATPPNTLSKSDVDVLASYLISRCPVRHQFIHHMSYELLIKATSDWGLYDQFDIPSTIDTIFHDYRKLHEHRGSNSFRTHPISDEELIDFIRLLEKLYNKGENVINANAAVTCVVFCSSWLLWKFCIEERKINLNEATSFFKSDSYYFAGPCSILYRFVDQQNRSMDEREYVSRVEYIMNHLDHSIDYHRHAVNTDPISSVLLRFVSFYSQQMPLDGSEQFLESLKTNTKVQRWKKLIQRMFEMGSRATRITNKAYVSQGYARYYYSVPFEMLSQYPLLCPFEDLITEQANIEETEEMESSMRYYDMLSLIQPSTTLSATQELPVQQEQYHHEEEQ</sequence>
<protein>
    <recommendedName>
        <fullName evidence="4">F-box domain-containing protein</fullName>
    </recommendedName>
</protein>
<dbReference type="RefSeq" id="XP_044548540.1">
    <property type="nucleotide sequence ID" value="XM_044694510.1"/>
</dbReference>
<organism evidence="2 3">
    <name type="scientific">Naegleria lovaniensis</name>
    <name type="common">Amoeba</name>
    <dbReference type="NCBI Taxonomy" id="51637"/>
    <lineage>
        <taxon>Eukaryota</taxon>
        <taxon>Discoba</taxon>
        <taxon>Heterolobosea</taxon>
        <taxon>Tetramitia</taxon>
        <taxon>Eutetramitia</taxon>
        <taxon>Vahlkampfiidae</taxon>
        <taxon>Naegleria</taxon>
    </lineage>
</organism>